<dbReference type="PANTHER" id="PTHR40943">
    <property type="entry name" value="CYTOPLASMIC PROTEIN-RELATED"/>
    <property type="match status" value="1"/>
</dbReference>
<name>A0A1C1YT92_9HYPH</name>
<gene>
    <name evidence="2" type="ORF">AWJ14_17610</name>
</gene>
<dbReference type="STRING" id="1480615.AWJ14_17610"/>
<dbReference type="InterPro" id="IPR014710">
    <property type="entry name" value="RmlC-like_jellyroll"/>
</dbReference>
<evidence type="ECO:0000313" key="3">
    <source>
        <dbReference type="Proteomes" id="UP000094795"/>
    </source>
</evidence>
<dbReference type="AlphaFoldDB" id="A0A1C1YT92"/>
<dbReference type="OrthoDB" id="9799053at2"/>
<keyword evidence="3" id="KW-1185">Reference proteome</keyword>
<dbReference type="InterPro" id="IPR008579">
    <property type="entry name" value="UGlyAH_Cupin_dom"/>
</dbReference>
<dbReference type="EMBL" id="LQZT01000034">
    <property type="protein sequence ID" value="OCW56741.1"/>
    <property type="molecule type" value="Genomic_DNA"/>
</dbReference>
<organism evidence="2 3">
    <name type="scientific">Hoeflea olei</name>
    <dbReference type="NCBI Taxonomy" id="1480615"/>
    <lineage>
        <taxon>Bacteria</taxon>
        <taxon>Pseudomonadati</taxon>
        <taxon>Pseudomonadota</taxon>
        <taxon>Alphaproteobacteria</taxon>
        <taxon>Hyphomicrobiales</taxon>
        <taxon>Rhizobiaceae</taxon>
        <taxon>Hoeflea</taxon>
    </lineage>
</organism>
<dbReference type="Pfam" id="PF05899">
    <property type="entry name" value="Cupin_3"/>
    <property type="match status" value="1"/>
</dbReference>
<dbReference type="SUPFAM" id="SSF51182">
    <property type="entry name" value="RmlC-like cupins"/>
    <property type="match status" value="1"/>
</dbReference>
<reference evidence="2 3" key="1">
    <citation type="submission" date="2015-12" db="EMBL/GenBank/DDBJ databases">
        <authorList>
            <person name="Shamseldin A."/>
            <person name="Moawad H."/>
            <person name="Abd El-Rahim W.M."/>
            <person name="Sadowsky M.J."/>
        </authorList>
    </citation>
    <scope>NUCLEOTIDE SEQUENCE [LARGE SCALE GENOMIC DNA]</scope>
    <source>
        <strain evidence="2 3">JC234</strain>
    </source>
</reference>
<sequence length="114" mass="12829">MSTNTLVFVTPAVEPEVSRPDPAKLISGHPVHTTWNLEERDGLYCGIWQSTPGKWKISYEEWEYCRILEGVSVISEDGGEAVRVAAGDSFILRPGFKGSWEVLETTRKDYVIKL</sequence>
<dbReference type="RefSeq" id="WP_066181493.1">
    <property type="nucleotide sequence ID" value="NZ_LQZT01000034.1"/>
</dbReference>
<dbReference type="Proteomes" id="UP000094795">
    <property type="component" value="Unassembled WGS sequence"/>
</dbReference>
<protein>
    <submittedName>
        <fullName evidence="2">Cupin</fullName>
    </submittedName>
</protein>
<dbReference type="Gene3D" id="2.60.120.10">
    <property type="entry name" value="Jelly Rolls"/>
    <property type="match status" value="1"/>
</dbReference>
<feature type="domain" description="(S)-ureidoglycine aminohydrolase cupin" evidence="1">
    <location>
        <begin position="38"/>
        <end position="110"/>
    </location>
</feature>
<comment type="caution">
    <text evidence="2">The sequence shown here is derived from an EMBL/GenBank/DDBJ whole genome shotgun (WGS) entry which is preliminary data.</text>
</comment>
<evidence type="ECO:0000313" key="2">
    <source>
        <dbReference type="EMBL" id="OCW56741.1"/>
    </source>
</evidence>
<dbReference type="CDD" id="cd02227">
    <property type="entry name" value="cupin_TM1112-like"/>
    <property type="match status" value="1"/>
</dbReference>
<dbReference type="InterPro" id="IPR011051">
    <property type="entry name" value="RmlC_Cupin_sf"/>
</dbReference>
<accession>A0A1C1YT92</accession>
<proteinExistence type="predicted"/>
<dbReference type="PANTHER" id="PTHR40943:SF2">
    <property type="entry name" value="(S)-UREIDOGLYCINE AMINOHYDROLASE CUPIN DOMAIN-CONTAINING PROTEIN"/>
    <property type="match status" value="1"/>
</dbReference>
<evidence type="ECO:0000259" key="1">
    <source>
        <dbReference type="Pfam" id="PF05899"/>
    </source>
</evidence>